<sequence length="379" mass="43562">MNLISYTKHKVLDHIRFYYHYLTNDRMKQHFKRFKTALNKKPDSVIKNELKQLKEYWDYIPTQYYTHDFYSLDCHLTLDEMKKYIPSYYFYKVIFPQYDNVKAVIPLIENKISMNKLFNNIGLQQSNIVVVKSDGKLTSFKNEELTSEKIGQMFNTLTCKKLFIKPVMGRGGKGIIIAKRTSEGYEYNDKKITYNYLQALSGDYVVEAAIEQHSYLDAVYSNSVNTLRAITVRNDDGSVDFIAATLRMGTAGREIDNSSAGGLLIGIDLNTGKGLRPFATYEFGIERYNKHPDSYFDFSLLEIPNWQVVKQQILITAQKLTQINLVGWDIALTEDGIKIIEANTLFGIDHTQAGVGGLKDYFVSGEPKFLKNIHNFKGK</sequence>
<organism evidence="3 4">
    <name type="scientific">Pseudoalteromonas aliena SW19</name>
    <dbReference type="NCBI Taxonomy" id="1314866"/>
    <lineage>
        <taxon>Bacteria</taxon>
        <taxon>Pseudomonadati</taxon>
        <taxon>Pseudomonadota</taxon>
        <taxon>Gammaproteobacteria</taxon>
        <taxon>Alteromonadales</taxon>
        <taxon>Pseudoalteromonadaceae</taxon>
        <taxon>Pseudoalteromonas</taxon>
    </lineage>
</organism>
<keyword evidence="1" id="KW-0067">ATP-binding</keyword>
<dbReference type="RefSeq" id="WP_193155609.1">
    <property type="nucleotide sequence ID" value="NZ_AQGU01000025.1"/>
</dbReference>
<feature type="domain" description="ATP-grasp" evidence="2">
    <location>
        <begin position="115"/>
        <end position="374"/>
    </location>
</feature>
<protein>
    <recommendedName>
        <fullName evidence="2">ATP-grasp domain-containing protein</fullName>
    </recommendedName>
</protein>
<dbReference type="Proteomes" id="UP000648482">
    <property type="component" value="Unassembled WGS sequence"/>
</dbReference>
<evidence type="ECO:0000313" key="4">
    <source>
        <dbReference type="Proteomes" id="UP000648482"/>
    </source>
</evidence>
<evidence type="ECO:0000259" key="2">
    <source>
        <dbReference type="PROSITE" id="PS50975"/>
    </source>
</evidence>
<evidence type="ECO:0000313" key="3">
    <source>
        <dbReference type="EMBL" id="MBE0359508.1"/>
    </source>
</evidence>
<keyword evidence="4" id="KW-1185">Reference proteome</keyword>
<dbReference type="InterPro" id="IPR011761">
    <property type="entry name" value="ATP-grasp"/>
</dbReference>
<dbReference type="InterPro" id="IPR039523">
    <property type="entry name" value="RimK-rel_E_lig_ATP-grasp"/>
</dbReference>
<accession>A0ABR9DYS6</accession>
<dbReference type="Pfam" id="PF14397">
    <property type="entry name" value="ATPgrasp_ST"/>
    <property type="match status" value="1"/>
</dbReference>
<gene>
    <name evidence="3" type="ORF">PALI_a0775</name>
</gene>
<dbReference type="SUPFAM" id="SSF56059">
    <property type="entry name" value="Glutathione synthetase ATP-binding domain-like"/>
    <property type="match status" value="1"/>
</dbReference>
<keyword evidence="1" id="KW-0547">Nucleotide-binding</keyword>
<reference evidence="3 4" key="1">
    <citation type="submission" date="2015-06" db="EMBL/GenBank/DDBJ databases">
        <title>Genome sequence of Pseudoalteromonas aliena.</title>
        <authorList>
            <person name="Xie B.-B."/>
            <person name="Rong J.-C."/>
            <person name="Qin Q.-L."/>
            <person name="Zhang Y.-Z."/>
        </authorList>
    </citation>
    <scope>NUCLEOTIDE SEQUENCE [LARGE SCALE GENOMIC DNA]</scope>
    <source>
        <strain evidence="3 4">SW19</strain>
    </source>
</reference>
<dbReference type="EMBL" id="AQGU01000025">
    <property type="protein sequence ID" value="MBE0359508.1"/>
    <property type="molecule type" value="Genomic_DNA"/>
</dbReference>
<comment type="caution">
    <text evidence="3">The sequence shown here is derived from an EMBL/GenBank/DDBJ whole genome shotgun (WGS) entry which is preliminary data.</text>
</comment>
<dbReference type="PROSITE" id="PS50975">
    <property type="entry name" value="ATP_GRASP"/>
    <property type="match status" value="1"/>
</dbReference>
<proteinExistence type="predicted"/>
<name>A0ABR9DYS6_9GAMM</name>
<evidence type="ECO:0000256" key="1">
    <source>
        <dbReference type="PROSITE-ProRule" id="PRU00409"/>
    </source>
</evidence>